<evidence type="ECO:0000259" key="5">
    <source>
        <dbReference type="PROSITE" id="PS50089"/>
    </source>
</evidence>
<reference evidence="7" key="2">
    <citation type="submission" date="2020-10" db="UniProtKB">
        <authorList>
            <consortium name="WormBaseParasite"/>
        </authorList>
    </citation>
    <scope>IDENTIFICATION</scope>
</reference>
<accession>A0A7E4UN42</accession>
<dbReference type="InterPro" id="IPR017907">
    <property type="entry name" value="Znf_RING_CS"/>
</dbReference>
<dbReference type="WBParaSite" id="Pan_g10481.t1">
    <property type="protein sequence ID" value="Pan_g10481.t1"/>
    <property type="gene ID" value="Pan_g10481"/>
</dbReference>
<dbReference type="Proteomes" id="UP000492821">
    <property type="component" value="Unassembled WGS sequence"/>
</dbReference>
<proteinExistence type="predicted"/>
<dbReference type="PROSITE" id="PS00518">
    <property type="entry name" value="ZF_RING_1"/>
    <property type="match status" value="1"/>
</dbReference>
<dbReference type="InterPro" id="IPR052667">
    <property type="entry name" value="E3_ubiquitin-ligase_RING"/>
</dbReference>
<keyword evidence="2 4" id="KW-0863">Zinc-finger</keyword>
<sequence length="193" mass="21562">MASNQQIATTMSTPINEITDPTILHLAQCLICSQTYNKSTRAPIVVNCGHTYCRECIEKVTFNNVFKCFECRAPSCVENGFKTNKAMLRGLKSMKLLATDDTMEAVKVPEVVDKKTKLVNALATKVTKYLVQDDDTQFAVETVVSLLNHLLTESLDRRDEILESECLEYFVSMFSDAERESESKKVSPVGSMG</sequence>
<evidence type="ECO:0000256" key="4">
    <source>
        <dbReference type="PROSITE-ProRule" id="PRU00175"/>
    </source>
</evidence>
<evidence type="ECO:0000256" key="1">
    <source>
        <dbReference type="ARBA" id="ARBA00022723"/>
    </source>
</evidence>
<dbReference type="PROSITE" id="PS50089">
    <property type="entry name" value="ZF_RING_2"/>
    <property type="match status" value="1"/>
</dbReference>
<evidence type="ECO:0000256" key="3">
    <source>
        <dbReference type="ARBA" id="ARBA00022833"/>
    </source>
</evidence>
<evidence type="ECO:0000256" key="2">
    <source>
        <dbReference type="ARBA" id="ARBA00022771"/>
    </source>
</evidence>
<feature type="domain" description="RING-type" evidence="5">
    <location>
        <begin position="29"/>
        <end position="72"/>
    </location>
</feature>
<evidence type="ECO:0000313" key="6">
    <source>
        <dbReference type="Proteomes" id="UP000492821"/>
    </source>
</evidence>
<keyword evidence="6" id="KW-1185">Reference proteome</keyword>
<dbReference type="Pfam" id="PF13445">
    <property type="entry name" value="zf-RING_UBOX"/>
    <property type="match status" value="1"/>
</dbReference>
<name>A0A7E4UN42_PANRE</name>
<dbReference type="PANTHER" id="PTHR47156:SF10">
    <property type="entry name" value="E3 UBIQUITIN-PROTEIN LIGASE TRIM-21-RELATED"/>
    <property type="match status" value="1"/>
</dbReference>
<dbReference type="Gene3D" id="3.30.40.10">
    <property type="entry name" value="Zinc/RING finger domain, C3HC4 (zinc finger)"/>
    <property type="match status" value="1"/>
</dbReference>
<reference evidence="6" key="1">
    <citation type="journal article" date="2013" name="Genetics">
        <title>The draft genome and transcriptome of Panagrellus redivivus are shaped by the harsh demands of a free-living lifestyle.</title>
        <authorList>
            <person name="Srinivasan J."/>
            <person name="Dillman A.R."/>
            <person name="Macchietto M.G."/>
            <person name="Heikkinen L."/>
            <person name="Lakso M."/>
            <person name="Fracchia K.M."/>
            <person name="Antoshechkin I."/>
            <person name="Mortazavi A."/>
            <person name="Wong G."/>
            <person name="Sternberg P.W."/>
        </authorList>
    </citation>
    <scope>NUCLEOTIDE SEQUENCE [LARGE SCALE GENOMIC DNA]</scope>
    <source>
        <strain evidence="6">MT8872</strain>
    </source>
</reference>
<dbReference type="GO" id="GO:0008270">
    <property type="term" value="F:zinc ion binding"/>
    <property type="evidence" value="ECO:0007669"/>
    <property type="project" value="UniProtKB-KW"/>
</dbReference>
<keyword evidence="3" id="KW-0862">Zinc</keyword>
<organism evidence="6 7">
    <name type="scientific">Panagrellus redivivus</name>
    <name type="common">Microworm</name>
    <dbReference type="NCBI Taxonomy" id="6233"/>
    <lineage>
        <taxon>Eukaryota</taxon>
        <taxon>Metazoa</taxon>
        <taxon>Ecdysozoa</taxon>
        <taxon>Nematoda</taxon>
        <taxon>Chromadorea</taxon>
        <taxon>Rhabditida</taxon>
        <taxon>Tylenchina</taxon>
        <taxon>Panagrolaimomorpha</taxon>
        <taxon>Panagrolaimoidea</taxon>
        <taxon>Panagrolaimidae</taxon>
        <taxon>Panagrellus</taxon>
    </lineage>
</organism>
<dbReference type="InterPro" id="IPR027370">
    <property type="entry name" value="Znf-RING_euk"/>
</dbReference>
<dbReference type="SMART" id="SM00184">
    <property type="entry name" value="RING"/>
    <property type="match status" value="1"/>
</dbReference>
<dbReference type="AlphaFoldDB" id="A0A7E4UN42"/>
<dbReference type="InterPro" id="IPR013083">
    <property type="entry name" value="Znf_RING/FYVE/PHD"/>
</dbReference>
<dbReference type="InterPro" id="IPR001841">
    <property type="entry name" value="Znf_RING"/>
</dbReference>
<dbReference type="PANTHER" id="PTHR47156">
    <property type="entry name" value="PROTEIN CBG20824"/>
    <property type="match status" value="1"/>
</dbReference>
<dbReference type="SUPFAM" id="SSF57850">
    <property type="entry name" value="RING/U-box"/>
    <property type="match status" value="1"/>
</dbReference>
<protein>
    <submittedName>
        <fullName evidence="7">RING-type domain-containing protein</fullName>
    </submittedName>
</protein>
<keyword evidence="1" id="KW-0479">Metal-binding</keyword>
<evidence type="ECO:0000313" key="7">
    <source>
        <dbReference type="WBParaSite" id="Pan_g10481.t1"/>
    </source>
</evidence>